<dbReference type="CDD" id="cd01081">
    <property type="entry name" value="Aldose_epim"/>
    <property type="match status" value="1"/>
</dbReference>
<evidence type="ECO:0000313" key="1">
    <source>
        <dbReference type="EMBL" id="CCO05479.1"/>
    </source>
</evidence>
<dbReference type="Gene3D" id="2.70.98.10">
    <property type="match status" value="1"/>
</dbReference>
<protein>
    <recommendedName>
        <fullName evidence="3">Aldose 1-epimerase</fullName>
    </recommendedName>
</protein>
<dbReference type="EMBL" id="HF545616">
    <property type="protein sequence ID" value="CCO05479.1"/>
    <property type="molecule type" value="Genomic_DNA"/>
</dbReference>
<dbReference type="InterPro" id="IPR008183">
    <property type="entry name" value="Aldose_1/G6P_1-epimerase"/>
</dbReference>
<dbReference type="SUPFAM" id="SSF74650">
    <property type="entry name" value="Galactose mutarotase-like"/>
    <property type="match status" value="1"/>
</dbReference>
<organism evidence="1 2">
    <name type="scientific">Ruminococcus bicirculans</name>
    <name type="common">ex Wegman et al. 2014</name>
    <dbReference type="NCBI Taxonomy" id="1160721"/>
    <lineage>
        <taxon>Bacteria</taxon>
        <taxon>Bacillati</taxon>
        <taxon>Bacillota</taxon>
        <taxon>Clostridia</taxon>
        <taxon>Eubacteriales</taxon>
        <taxon>Oscillospiraceae</taxon>
        <taxon>Ruminococcus</taxon>
    </lineage>
</organism>
<accession>A0ABP1WI10</accession>
<gene>
    <name evidence="1" type="ORF">RBI_I01780</name>
</gene>
<evidence type="ECO:0000313" key="2">
    <source>
        <dbReference type="Proteomes" id="UP000027600"/>
    </source>
</evidence>
<dbReference type="Proteomes" id="UP000027600">
    <property type="component" value="Chromosome I"/>
</dbReference>
<keyword evidence="2" id="KW-1185">Reference proteome</keyword>
<evidence type="ECO:0008006" key="3">
    <source>
        <dbReference type="Google" id="ProtNLM"/>
    </source>
</evidence>
<name>A0ABP1WI10_9FIRM</name>
<proteinExistence type="predicted"/>
<dbReference type="InterPro" id="IPR011013">
    <property type="entry name" value="Gal_mutarotase_sf_dom"/>
</dbReference>
<reference evidence="1 2" key="1">
    <citation type="journal article" date="2014" name="Int. J. Syst. Evol. Microbiol.">
        <title>Complete genome of a new Firmicutes species belonging to the dominant human colonic microbiota ('Ruminococcus bicirculans') reveals two chromosomes and a selective capacity to utilize plant glucans.</title>
        <authorList>
            <consortium name="NISC Comparative Sequencing Program"/>
            <person name="Wegmann U."/>
            <person name="Louis P."/>
            <person name="Goesmann A."/>
            <person name="Henrissat B."/>
            <person name="Duncan S.H."/>
            <person name="Flint H.J."/>
        </authorList>
    </citation>
    <scope>NUCLEOTIDE SEQUENCE [LARGE SCALE GENOMIC DNA]</scope>
    <source>
        <strain evidence="1 2">80/3</strain>
    </source>
</reference>
<dbReference type="Pfam" id="PF01263">
    <property type="entry name" value="Aldose_epim"/>
    <property type="match status" value="1"/>
</dbReference>
<dbReference type="InterPro" id="IPR014718">
    <property type="entry name" value="GH-type_carb-bd"/>
</dbReference>
<sequence length="342" mass="39521">MHYGGVTFLNNIDLKFMFKDTECVRMQSGKYSCVIAPKLGAAVLRLRDEENGIEVFRYRDDCTLKTINKAREIWGLPTLFLPNRFDKGIIKTSDAVYQMPVNEKKLDNFIHGWVHKREHEIECYSTQDKKAVLVTSYTFDKNDEMYSYFPVDFKISYTFTLSENGLLQEIYLTNNSDKALPVSICTHTCLNAPMCDGGREESMRMCVPIIEKCELDKRCLPTEKLLPLKKKDLEYKEGTKMPTLHNISNDMYTAGMNKLDGKDFHGSYVVDTDNGHKVCNEVSKEFKFWNMWNDKGNKGYFCPEPMTAMINSPNLSLPNEVSGYGEITKGHTFKCWQRFFTE</sequence>